<evidence type="ECO:0000259" key="1">
    <source>
        <dbReference type="PROSITE" id="PS50097"/>
    </source>
</evidence>
<dbReference type="InterPro" id="IPR011333">
    <property type="entry name" value="SKP1/BTB/POZ_sf"/>
</dbReference>
<dbReference type="EMBL" id="JARKIB010000040">
    <property type="protein sequence ID" value="KAJ7759154.1"/>
    <property type="molecule type" value="Genomic_DNA"/>
</dbReference>
<gene>
    <name evidence="2" type="ORF">B0H16DRAFT_1313498</name>
</gene>
<evidence type="ECO:0000313" key="2">
    <source>
        <dbReference type="EMBL" id="KAJ7759154.1"/>
    </source>
</evidence>
<dbReference type="Gene3D" id="3.30.710.10">
    <property type="entry name" value="Potassium Channel Kv1.1, Chain A"/>
    <property type="match status" value="1"/>
</dbReference>
<dbReference type="SUPFAM" id="SSF54695">
    <property type="entry name" value="POZ domain"/>
    <property type="match status" value="1"/>
</dbReference>
<evidence type="ECO:0000313" key="3">
    <source>
        <dbReference type="Proteomes" id="UP001215598"/>
    </source>
</evidence>
<feature type="domain" description="BTB" evidence="1">
    <location>
        <begin position="19"/>
        <end position="50"/>
    </location>
</feature>
<dbReference type="Pfam" id="PF00651">
    <property type="entry name" value="BTB"/>
    <property type="match status" value="1"/>
</dbReference>
<reference evidence="2" key="1">
    <citation type="submission" date="2023-03" db="EMBL/GenBank/DDBJ databases">
        <title>Massive genome expansion in bonnet fungi (Mycena s.s.) driven by repeated elements and novel gene families across ecological guilds.</title>
        <authorList>
            <consortium name="Lawrence Berkeley National Laboratory"/>
            <person name="Harder C.B."/>
            <person name="Miyauchi S."/>
            <person name="Viragh M."/>
            <person name="Kuo A."/>
            <person name="Thoen E."/>
            <person name="Andreopoulos B."/>
            <person name="Lu D."/>
            <person name="Skrede I."/>
            <person name="Drula E."/>
            <person name="Henrissat B."/>
            <person name="Morin E."/>
            <person name="Kohler A."/>
            <person name="Barry K."/>
            <person name="LaButti K."/>
            <person name="Morin E."/>
            <person name="Salamov A."/>
            <person name="Lipzen A."/>
            <person name="Mereny Z."/>
            <person name="Hegedus B."/>
            <person name="Baldrian P."/>
            <person name="Stursova M."/>
            <person name="Weitz H."/>
            <person name="Taylor A."/>
            <person name="Grigoriev I.V."/>
            <person name="Nagy L.G."/>
            <person name="Martin F."/>
            <person name="Kauserud H."/>
        </authorList>
    </citation>
    <scope>NUCLEOTIDE SEQUENCE</scope>
    <source>
        <strain evidence="2">CBHHK182m</strain>
    </source>
</reference>
<sequence length="357" mass="40241">MTTTRKFTEAPPPFDDPSADIIVRSAEGVDFHMHKLLLSLASPFFKEMFELPQPPIDGGEVEGSPRLEVDNTRDGIPVILMYDDQNQACGQTVVEFMLSSCHPTCLQSNKPFLDAHILGTVVDVGRRYGMDGVVKSALRYPHILATNPFVLFPHACQQKLAEEGTLAAKETLRFRIKEFPHEPALKLISGYQYHALLKFHQRCGEATAILAQCDKMDWIPQSTLRLFPEQHHPCSSLETYRDSISTLSQWNQRAGVSTMLTWGMCVPTRGFPSSSIQQWWIDYMGSTSRALKSKPHSSTVDEPQRVDDAKGAACPNCAVQARVFMRNFIPIFKQQVEKVIHEVSLFLTDLLHRLIRA</sequence>
<dbReference type="Proteomes" id="UP001215598">
    <property type="component" value="Unassembled WGS sequence"/>
</dbReference>
<accession>A0AAD7J8K8</accession>
<name>A0AAD7J8K8_9AGAR</name>
<keyword evidence="3" id="KW-1185">Reference proteome</keyword>
<protein>
    <recommendedName>
        <fullName evidence="1">BTB domain-containing protein</fullName>
    </recommendedName>
</protein>
<dbReference type="InterPro" id="IPR000210">
    <property type="entry name" value="BTB/POZ_dom"/>
</dbReference>
<proteinExistence type="predicted"/>
<dbReference type="PROSITE" id="PS50097">
    <property type="entry name" value="BTB"/>
    <property type="match status" value="1"/>
</dbReference>
<dbReference type="AlphaFoldDB" id="A0AAD7J8K8"/>
<organism evidence="2 3">
    <name type="scientific">Mycena metata</name>
    <dbReference type="NCBI Taxonomy" id="1033252"/>
    <lineage>
        <taxon>Eukaryota</taxon>
        <taxon>Fungi</taxon>
        <taxon>Dikarya</taxon>
        <taxon>Basidiomycota</taxon>
        <taxon>Agaricomycotina</taxon>
        <taxon>Agaricomycetes</taxon>
        <taxon>Agaricomycetidae</taxon>
        <taxon>Agaricales</taxon>
        <taxon>Marasmiineae</taxon>
        <taxon>Mycenaceae</taxon>
        <taxon>Mycena</taxon>
    </lineage>
</organism>
<dbReference type="CDD" id="cd18186">
    <property type="entry name" value="BTB_POZ_ZBTB_KLHL-like"/>
    <property type="match status" value="1"/>
</dbReference>
<comment type="caution">
    <text evidence="2">The sequence shown here is derived from an EMBL/GenBank/DDBJ whole genome shotgun (WGS) entry which is preliminary data.</text>
</comment>